<dbReference type="Pfam" id="PF00528">
    <property type="entry name" value="BPD_transp_1"/>
    <property type="match status" value="1"/>
</dbReference>
<name>A0A066YZH0_9ACTN</name>
<dbReference type="Proteomes" id="UP000027178">
    <property type="component" value="Unassembled WGS sequence"/>
</dbReference>
<feature type="compositionally biased region" description="Low complexity" evidence="8">
    <location>
        <begin position="20"/>
        <end position="34"/>
    </location>
</feature>
<keyword evidence="6 7" id="KW-0472">Membrane</keyword>
<comment type="caution">
    <text evidence="10">The sequence shown here is derived from an EMBL/GenBank/DDBJ whole genome shotgun (WGS) entry which is preliminary data.</text>
</comment>
<feature type="region of interest" description="Disordered" evidence="8">
    <location>
        <begin position="1"/>
        <end position="34"/>
    </location>
</feature>
<keyword evidence="3" id="KW-1003">Cell membrane</keyword>
<dbReference type="GO" id="GO:0055085">
    <property type="term" value="P:transmembrane transport"/>
    <property type="evidence" value="ECO:0007669"/>
    <property type="project" value="InterPro"/>
</dbReference>
<evidence type="ECO:0000313" key="11">
    <source>
        <dbReference type="Proteomes" id="UP000027178"/>
    </source>
</evidence>
<feature type="transmembrane region" description="Helical" evidence="7">
    <location>
        <begin position="315"/>
        <end position="334"/>
    </location>
</feature>
<keyword evidence="11" id="KW-1185">Reference proteome</keyword>
<evidence type="ECO:0000256" key="5">
    <source>
        <dbReference type="ARBA" id="ARBA00022989"/>
    </source>
</evidence>
<dbReference type="InterPro" id="IPR025966">
    <property type="entry name" value="OppC_N"/>
</dbReference>
<evidence type="ECO:0000313" key="10">
    <source>
        <dbReference type="EMBL" id="KDN83310.1"/>
    </source>
</evidence>
<evidence type="ECO:0000256" key="6">
    <source>
        <dbReference type="ARBA" id="ARBA00023136"/>
    </source>
</evidence>
<gene>
    <name evidence="10" type="ORF">KCH_47920</name>
</gene>
<dbReference type="InterPro" id="IPR035906">
    <property type="entry name" value="MetI-like_sf"/>
</dbReference>
<evidence type="ECO:0000256" key="1">
    <source>
        <dbReference type="ARBA" id="ARBA00004651"/>
    </source>
</evidence>
<dbReference type="SUPFAM" id="SSF161098">
    <property type="entry name" value="MetI-like"/>
    <property type="match status" value="1"/>
</dbReference>
<feature type="transmembrane region" description="Helical" evidence="7">
    <location>
        <begin position="174"/>
        <end position="196"/>
    </location>
</feature>
<sequence length="347" mass="36904">MTTPTGATTDGDTSRPGSTSDLADNASADAPADPGFRGLSPGKLMWRRFLRDRTGVVSACVVLFFVLVAILAPVISMIYGKDPQTHYGQNDPTLLTDSGLPVAPNGGMSGDFWFGLEPGLGRDVMMQLVYGIRTSLIIAVATSLLTTVIGVALGIAAGYLGGKADFFIGRVIDVLMSFPSQIFLIATMPVVTSLLVTPGEKIPEWLPFVAVTIVLSLLGWMGLARILRGTALALREREFIEAAKVTGAGPMRIIFKEILPNLWTPILVQATLALPAFVTAEAGLSYLGVGVSEPVPDWGRMIAGAADYLRTDVTFLLFPGIAMVIFVLAFNLLGDSVRDAFDPKANR</sequence>
<organism evidence="10 11">
    <name type="scientific">Kitasatospora cheerisanensis KCTC 2395</name>
    <dbReference type="NCBI Taxonomy" id="1348663"/>
    <lineage>
        <taxon>Bacteria</taxon>
        <taxon>Bacillati</taxon>
        <taxon>Actinomycetota</taxon>
        <taxon>Actinomycetes</taxon>
        <taxon>Kitasatosporales</taxon>
        <taxon>Streptomycetaceae</taxon>
        <taxon>Kitasatospora</taxon>
    </lineage>
</organism>
<dbReference type="PANTHER" id="PTHR43386:SF1">
    <property type="entry name" value="D,D-DIPEPTIDE TRANSPORT SYSTEM PERMEASE PROTEIN DDPC-RELATED"/>
    <property type="match status" value="1"/>
</dbReference>
<evidence type="ECO:0000256" key="8">
    <source>
        <dbReference type="SAM" id="MobiDB-lite"/>
    </source>
</evidence>
<dbReference type="EMBL" id="JNBY01000095">
    <property type="protein sequence ID" value="KDN83310.1"/>
    <property type="molecule type" value="Genomic_DNA"/>
</dbReference>
<dbReference type="AlphaFoldDB" id="A0A066YZH0"/>
<protein>
    <submittedName>
        <fullName evidence="10">ABC transporter permease</fullName>
    </submittedName>
</protein>
<comment type="subcellular location">
    <subcellularLocation>
        <location evidence="1 7">Cell membrane</location>
        <topology evidence="1 7">Multi-pass membrane protein</topology>
    </subcellularLocation>
</comment>
<evidence type="ECO:0000256" key="7">
    <source>
        <dbReference type="RuleBase" id="RU363032"/>
    </source>
</evidence>
<dbReference type="PANTHER" id="PTHR43386">
    <property type="entry name" value="OLIGOPEPTIDE TRANSPORT SYSTEM PERMEASE PROTEIN APPC"/>
    <property type="match status" value="1"/>
</dbReference>
<dbReference type="CDD" id="cd06261">
    <property type="entry name" value="TM_PBP2"/>
    <property type="match status" value="1"/>
</dbReference>
<dbReference type="GO" id="GO:0005886">
    <property type="term" value="C:plasma membrane"/>
    <property type="evidence" value="ECO:0007669"/>
    <property type="project" value="UniProtKB-SubCell"/>
</dbReference>
<feature type="compositionally biased region" description="Low complexity" evidence="8">
    <location>
        <begin position="1"/>
        <end position="11"/>
    </location>
</feature>
<dbReference type="OrthoDB" id="9812701at2"/>
<keyword evidence="5 7" id="KW-1133">Transmembrane helix</keyword>
<feature type="transmembrane region" description="Helical" evidence="7">
    <location>
        <begin position="136"/>
        <end position="162"/>
    </location>
</feature>
<keyword evidence="4 7" id="KW-0812">Transmembrane</keyword>
<feature type="domain" description="ABC transmembrane type-1" evidence="9">
    <location>
        <begin position="132"/>
        <end position="334"/>
    </location>
</feature>
<dbReference type="PATRIC" id="fig|1348663.4.peg.4629"/>
<evidence type="ECO:0000256" key="4">
    <source>
        <dbReference type="ARBA" id="ARBA00022692"/>
    </source>
</evidence>
<dbReference type="InterPro" id="IPR050366">
    <property type="entry name" value="BP-dependent_transpt_permease"/>
</dbReference>
<feature type="transmembrane region" description="Helical" evidence="7">
    <location>
        <begin position="55"/>
        <end position="79"/>
    </location>
</feature>
<dbReference type="RefSeq" id="WP_035865613.1">
    <property type="nucleotide sequence ID" value="NZ_KK853997.1"/>
</dbReference>
<accession>A0A066YZH0</accession>
<dbReference type="Pfam" id="PF12911">
    <property type="entry name" value="OppC_N"/>
    <property type="match status" value="1"/>
</dbReference>
<evidence type="ECO:0000259" key="9">
    <source>
        <dbReference type="PROSITE" id="PS50928"/>
    </source>
</evidence>
<dbReference type="Gene3D" id="1.10.3720.10">
    <property type="entry name" value="MetI-like"/>
    <property type="match status" value="1"/>
</dbReference>
<comment type="similarity">
    <text evidence="7">Belongs to the binding-protein-dependent transport system permease family.</text>
</comment>
<feature type="transmembrane region" description="Helical" evidence="7">
    <location>
        <begin position="208"/>
        <end position="227"/>
    </location>
</feature>
<dbReference type="InterPro" id="IPR000515">
    <property type="entry name" value="MetI-like"/>
</dbReference>
<feature type="transmembrane region" description="Helical" evidence="7">
    <location>
        <begin position="258"/>
        <end position="278"/>
    </location>
</feature>
<proteinExistence type="inferred from homology"/>
<keyword evidence="2 7" id="KW-0813">Transport</keyword>
<reference evidence="10 11" key="1">
    <citation type="submission" date="2014-05" db="EMBL/GenBank/DDBJ databases">
        <title>Draft Genome Sequence of Kitasatospora cheerisanensis KCTC 2395.</title>
        <authorList>
            <person name="Nam D.H."/>
        </authorList>
    </citation>
    <scope>NUCLEOTIDE SEQUENCE [LARGE SCALE GENOMIC DNA]</scope>
    <source>
        <strain evidence="10 11">KCTC 2395</strain>
    </source>
</reference>
<dbReference type="eggNOG" id="COG1173">
    <property type="taxonomic scope" value="Bacteria"/>
</dbReference>
<dbReference type="HOGENOM" id="CLU_028518_1_2_11"/>
<dbReference type="PROSITE" id="PS50928">
    <property type="entry name" value="ABC_TM1"/>
    <property type="match status" value="1"/>
</dbReference>
<evidence type="ECO:0000256" key="2">
    <source>
        <dbReference type="ARBA" id="ARBA00022448"/>
    </source>
</evidence>
<evidence type="ECO:0000256" key="3">
    <source>
        <dbReference type="ARBA" id="ARBA00022475"/>
    </source>
</evidence>